<gene>
    <name evidence="1" type="ORF">D910_04830</name>
</gene>
<evidence type="ECO:0000313" key="1">
    <source>
        <dbReference type="EMBL" id="ERL87437.1"/>
    </source>
</evidence>
<dbReference type="AlphaFoldDB" id="U4U315"/>
<accession>U4U315</accession>
<name>U4U315_DENPD</name>
<organism evidence="1 2">
    <name type="scientific">Dendroctonus ponderosae</name>
    <name type="common">Mountain pine beetle</name>
    <dbReference type="NCBI Taxonomy" id="77166"/>
    <lineage>
        <taxon>Eukaryota</taxon>
        <taxon>Metazoa</taxon>
        <taxon>Ecdysozoa</taxon>
        <taxon>Arthropoda</taxon>
        <taxon>Hexapoda</taxon>
        <taxon>Insecta</taxon>
        <taxon>Pterygota</taxon>
        <taxon>Neoptera</taxon>
        <taxon>Endopterygota</taxon>
        <taxon>Coleoptera</taxon>
        <taxon>Polyphaga</taxon>
        <taxon>Cucujiformia</taxon>
        <taxon>Curculionidae</taxon>
        <taxon>Scolytinae</taxon>
        <taxon>Dendroctonus</taxon>
    </lineage>
</organism>
<dbReference type="Proteomes" id="UP000030742">
    <property type="component" value="Unassembled WGS sequence"/>
</dbReference>
<evidence type="ECO:0000313" key="2">
    <source>
        <dbReference type="Proteomes" id="UP000030742"/>
    </source>
</evidence>
<proteinExistence type="predicted"/>
<reference evidence="1 2" key="1">
    <citation type="journal article" date="2013" name="Genome Biol.">
        <title>Draft genome of the mountain pine beetle, Dendroctonus ponderosae Hopkins, a major forest pest.</title>
        <authorList>
            <person name="Keeling C.I."/>
            <person name="Yuen M.M."/>
            <person name="Liao N.Y."/>
            <person name="Docking T.R."/>
            <person name="Chan S.K."/>
            <person name="Taylor G.A."/>
            <person name="Palmquist D.L."/>
            <person name="Jackman S.D."/>
            <person name="Nguyen A."/>
            <person name="Li M."/>
            <person name="Henderson H."/>
            <person name="Janes J.K."/>
            <person name="Zhao Y."/>
            <person name="Pandoh P."/>
            <person name="Moore R."/>
            <person name="Sperling F.A."/>
            <person name="Huber D.P."/>
            <person name="Birol I."/>
            <person name="Jones S.J."/>
            <person name="Bohlmann J."/>
        </authorList>
    </citation>
    <scope>NUCLEOTIDE SEQUENCE</scope>
</reference>
<protein>
    <submittedName>
        <fullName evidence="1">Uncharacterized protein</fullName>
    </submittedName>
</protein>
<sequence>MLTELCTNLDDYMRSNKNITNMRATILLTFKKMFLDAGKSDLGAVIQQLSKVYTKIFDFRVVEGDSAIVLLYLQADYCLLNTVILTNALNEHSISKRAVEIYGNLLTTDSNRVTISQVPVESTV</sequence>
<dbReference type="EMBL" id="KB631951">
    <property type="protein sequence ID" value="ERL87437.1"/>
    <property type="molecule type" value="Genomic_DNA"/>
</dbReference>